<dbReference type="GO" id="GO:0016779">
    <property type="term" value="F:nucleotidyltransferase activity"/>
    <property type="evidence" value="ECO:0007669"/>
    <property type="project" value="InterPro"/>
</dbReference>
<name>A0A0B6WYQ9_9BACT</name>
<dbReference type="SUPFAM" id="SSF81301">
    <property type="entry name" value="Nucleotidyltransferase"/>
    <property type="match status" value="1"/>
</dbReference>
<proteinExistence type="predicted"/>
<organism evidence="2 3">
    <name type="scientific">Pyrinomonas methylaliphatogenes</name>
    <dbReference type="NCBI Taxonomy" id="454194"/>
    <lineage>
        <taxon>Bacteria</taxon>
        <taxon>Pseudomonadati</taxon>
        <taxon>Acidobacteriota</taxon>
        <taxon>Blastocatellia</taxon>
        <taxon>Blastocatellales</taxon>
        <taxon>Pyrinomonadaceae</taxon>
        <taxon>Pyrinomonas</taxon>
    </lineage>
</organism>
<dbReference type="PANTHER" id="PTHR33933">
    <property type="entry name" value="NUCLEOTIDYLTRANSFERASE"/>
    <property type="match status" value="1"/>
</dbReference>
<dbReference type="STRING" id="454194.PYK22_01433"/>
<dbReference type="Pfam" id="PF01909">
    <property type="entry name" value="NTP_transf_2"/>
    <property type="match status" value="1"/>
</dbReference>
<evidence type="ECO:0000259" key="1">
    <source>
        <dbReference type="Pfam" id="PF01909"/>
    </source>
</evidence>
<sequence length="115" mass="13068">MLVSTNDMILDARLQGILVEYQLRLVELLGDKLDSIVLYGSQARGDATEGSDIDVLCVMKEPFDYAEMLDLTSKDSAELSLKYDVVLSTTFVTRRDFESRNNPFLMNVRREGIRL</sequence>
<dbReference type="AlphaFoldDB" id="A0A0B6WYQ9"/>
<dbReference type="PANTHER" id="PTHR33933:SF1">
    <property type="entry name" value="PROTEIN ADENYLYLTRANSFERASE MNTA-RELATED"/>
    <property type="match status" value="1"/>
</dbReference>
<dbReference type="CDD" id="cd05403">
    <property type="entry name" value="NT_KNTase_like"/>
    <property type="match status" value="1"/>
</dbReference>
<dbReference type="EMBL" id="CBXV010000004">
    <property type="protein sequence ID" value="CDM65434.1"/>
    <property type="molecule type" value="Genomic_DNA"/>
</dbReference>
<reference evidence="2 3" key="1">
    <citation type="submission" date="2013-12" db="EMBL/GenBank/DDBJ databases">
        <authorList>
            <person name="Stott M."/>
        </authorList>
    </citation>
    <scope>NUCLEOTIDE SEQUENCE [LARGE SCALE GENOMIC DNA]</scope>
    <source>
        <strain evidence="2 3">K22</strain>
    </source>
</reference>
<keyword evidence="3" id="KW-1185">Reference proteome</keyword>
<gene>
    <name evidence="2" type="ORF">PYK22_01433</name>
</gene>
<protein>
    <submittedName>
        <fullName evidence="2">Predicted nucleotidyltransferase</fullName>
    </submittedName>
</protein>
<keyword evidence="2" id="KW-0808">Transferase</keyword>
<dbReference type="Proteomes" id="UP000031518">
    <property type="component" value="Unassembled WGS sequence"/>
</dbReference>
<dbReference type="InterPro" id="IPR043519">
    <property type="entry name" value="NT_sf"/>
</dbReference>
<accession>A0A0B6WYQ9</accession>
<reference evidence="2 3" key="2">
    <citation type="submission" date="2015-01" db="EMBL/GenBank/DDBJ databases">
        <title>Complete genome sequence of Pyrinomonas methylaliphatogenes type strain K22T.</title>
        <authorList>
            <person name="Lee K.C.Y."/>
            <person name="Power J.F."/>
            <person name="Dunfield P.F."/>
            <person name="Morgan X.C."/>
            <person name="Huttenhower C."/>
            <person name="Stott M.B."/>
        </authorList>
    </citation>
    <scope>NUCLEOTIDE SEQUENCE [LARGE SCALE GENOMIC DNA]</scope>
    <source>
        <strain evidence="2 3">K22</strain>
    </source>
</reference>
<dbReference type="InterPro" id="IPR002934">
    <property type="entry name" value="Polymerase_NTP_transf_dom"/>
</dbReference>
<feature type="domain" description="Polymerase nucleotidyl transferase" evidence="1">
    <location>
        <begin position="33"/>
        <end position="96"/>
    </location>
</feature>
<evidence type="ECO:0000313" key="3">
    <source>
        <dbReference type="Proteomes" id="UP000031518"/>
    </source>
</evidence>
<dbReference type="Gene3D" id="3.30.460.10">
    <property type="entry name" value="Beta Polymerase, domain 2"/>
    <property type="match status" value="1"/>
</dbReference>
<dbReference type="RefSeq" id="WP_083437676.1">
    <property type="nucleotide sequence ID" value="NZ_CBXV010000004.1"/>
</dbReference>
<evidence type="ECO:0000313" key="2">
    <source>
        <dbReference type="EMBL" id="CDM65434.1"/>
    </source>
</evidence>
<dbReference type="InterPro" id="IPR052548">
    <property type="entry name" value="Type_VII_TA_antitoxin"/>
</dbReference>
<dbReference type="OrthoDB" id="463845at2"/>